<dbReference type="Pfam" id="PF02653">
    <property type="entry name" value="BPD_transp_2"/>
    <property type="match status" value="1"/>
</dbReference>
<dbReference type="PANTHER" id="PTHR47089:SF1">
    <property type="entry name" value="GUANOSINE ABC TRANSPORTER PERMEASE PROTEIN NUPP"/>
    <property type="match status" value="1"/>
</dbReference>
<feature type="transmembrane region" description="Helical" evidence="6">
    <location>
        <begin position="182"/>
        <end position="201"/>
    </location>
</feature>
<accession>A0A0S7BVD4</accession>
<keyword evidence="8" id="KW-1185">Reference proteome</keyword>
<comment type="subcellular location">
    <subcellularLocation>
        <location evidence="1">Cell membrane</location>
        <topology evidence="1">Multi-pass membrane protein</topology>
    </subcellularLocation>
</comment>
<dbReference type="STRING" id="1678840.ATC1_131706"/>
<dbReference type="GO" id="GO:0005886">
    <property type="term" value="C:plasma membrane"/>
    <property type="evidence" value="ECO:0007669"/>
    <property type="project" value="UniProtKB-SubCell"/>
</dbReference>
<feature type="transmembrane region" description="Helical" evidence="6">
    <location>
        <begin position="40"/>
        <end position="63"/>
    </location>
</feature>
<feature type="transmembrane region" description="Helical" evidence="6">
    <location>
        <begin position="384"/>
        <end position="407"/>
    </location>
</feature>
<feature type="transmembrane region" description="Helical" evidence="6">
    <location>
        <begin position="133"/>
        <end position="151"/>
    </location>
</feature>
<feature type="transmembrane region" description="Helical" evidence="6">
    <location>
        <begin position="83"/>
        <end position="101"/>
    </location>
</feature>
<protein>
    <submittedName>
        <fullName evidence="7">ABC-type uncharacterized transport system, permease component</fullName>
    </submittedName>
</protein>
<proteinExistence type="predicted"/>
<evidence type="ECO:0000256" key="4">
    <source>
        <dbReference type="ARBA" id="ARBA00022989"/>
    </source>
</evidence>
<dbReference type="CDD" id="cd06580">
    <property type="entry name" value="TM_PBP1_transp_TpRbsC_like"/>
    <property type="match status" value="1"/>
</dbReference>
<evidence type="ECO:0000313" key="7">
    <source>
        <dbReference type="EMBL" id="GAP41710.1"/>
    </source>
</evidence>
<evidence type="ECO:0000256" key="1">
    <source>
        <dbReference type="ARBA" id="ARBA00004651"/>
    </source>
</evidence>
<feature type="transmembrane region" description="Helical" evidence="6">
    <location>
        <begin position="262"/>
        <end position="281"/>
    </location>
</feature>
<feature type="transmembrane region" description="Helical" evidence="6">
    <location>
        <begin position="302"/>
        <end position="329"/>
    </location>
</feature>
<evidence type="ECO:0000313" key="8">
    <source>
        <dbReference type="Proteomes" id="UP000053370"/>
    </source>
</evidence>
<feature type="transmembrane region" description="Helical" evidence="6">
    <location>
        <begin position="157"/>
        <end position="175"/>
    </location>
</feature>
<name>A0A0S7BVD4_9CHLR</name>
<keyword evidence="2" id="KW-1003">Cell membrane</keyword>
<dbReference type="GO" id="GO:0022857">
    <property type="term" value="F:transmembrane transporter activity"/>
    <property type="evidence" value="ECO:0007669"/>
    <property type="project" value="InterPro"/>
</dbReference>
<gene>
    <name evidence="7" type="ORF">ATC1_131706</name>
</gene>
<organism evidence="7">
    <name type="scientific">Flexilinea flocculi</name>
    <dbReference type="NCBI Taxonomy" id="1678840"/>
    <lineage>
        <taxon>Bacteria</taxon>
        <taxon>Bacillati</taxon>
        <taxon>Chloroflexota</taxon>
        <taxon>Anaerolineae</taxon>
        <taxon>Anaerolineales</taxon>
        <taxon>Anaerolineaceae</taxon>
        <taxon>Flexilinea</taxon>
    </lineage>
</organism>
<reference evidence="7" key="1">
    <citation type="journal article" date="2015" name="Genome Announc.">
        <title>Draft Genome Sequence of Anaerolineae Strain TC1, a Novel Isolate from a Methanogenic Wastewater Treatment System.</title>
        <authorList>
            <person name="Matsuura N."/>
            <person name="Tourlousse D.M."/>
            <person name="Sun L."/>
            <person name="Toyonaga M."/>
            <person name="Kuroda K."/>
            <person name="Ohashi A."/>
            <person name="Cruz R."/>
            <person name="Yamaguchi T."/>
            <person name="Sekiguchi Y."/>
        </authorList>
    </citation>
    <scope>NUCLEOTIDE SEQUENCE [LARGE SCALE GENOMIC DNA]</scope>
    <source>
        <strain evidence="7">TC1</strain>
    </source>
</reference>
<dbReference type="PANTHER" id="PTHR47089">
    <property type="entry name" value="ABC TRANSPORTER, PERMEASE PROTEIN"/>
    <property type="match status" value="1"/>
</dbReference>
<feature type="transmembrane region" description="Helical" evidence="6">
    <location>
        <begin position="349"/>
        <end position="372"/>
    </location>
</feature>
<dbReference type="AlphaFoldDB" id="A0A0S7BVD4"/>
<evidence type="ECO:0000256" key="2">
    <source>
        <dbReference type="ARBA" id="ARBA00022475"/>
    </source>
</evidence>
<evidence type="ECO:0000256" key="6">
    <source>
        <dbReference type="SAM" id="Phobius"/>
    </source>
</evidence>
<evidence type="ECO:0000256" key="5">
    <source>
        <dbReference type="ARBA" id="ARBA00023136"/>
    </source>
</evidence>
<dbReference type="EMBL" id="DF968181">
    <property type="protein sequence ID" value="GAP41710.1"/>
    <property type="molecule type" value="Genomic_DNA"/>
</dbReference>
<keyword evidence="4 6" id="KW-1133">Transmembrane helix</keyword>
<dbReference type="Proteomes" id="UP000053370">
    <property type="component" value="Unassembled WGS sequence"/>
</dbReference>
<dbReference type="RefSeq" id="WP_062283477.1">
    <property type="nucleotide sequence ID" value="NZ_DF968181.1"/>
</dbReference>
<keyword evidence="3 6" id="KW-0812">Transmembrane</keyword>
<dbReference type="InterPro" id="IPR001851">
    <property type="entry name" value="ABC_transp_permease"/>
</dbReference>
<keyword evidence="5 6" id="KW-0472">Membrane</keyword>
<evidence type="ECO:0000256" key="3">
    <source>
        <dbReference type="ARBA" id="ARBA00022692"/>
    </source>
</evidence>
<sequence>MSALEKDSEQKKNEAKQAGEIFLQELSRKPSNDSSFFSKLWSAIQIPFLAIFSGLFLGALIIVFTSPDVYEAFSKGLGTGLKAVFSVVGNAYGALFAGAFGSPSKIMEALRTGEKIDRVFKPISQSLVETTPYLLSGLALALGFRAVVFNVGGEGQIYVGGTAAAFVGFAFADLPRAIHLPLSVLVGIIAGGIWGFIPGWLKAKTGSHEVINTIMLNYIALRLVEFLLTGPMTKAGSGGMPISNSVQESAKIPLIFKKPLTLHWGFLFALLMAVLIWFFLFKTKWGFNLQMAGANKHAAKYAGLNIGIWTVLGMTISGALNGLCGANQVLGVTYTMGLGVSAGYGFDSIALALLANNNPLGCILSALLFGLLRTGSRNMMSNTGIPLDIVSIVQAFILMFIAAPAIIRTVYHLRAKKTQAPAAVNVSGWGGK</sequence>